<comment type="caution">
    <text evidence="8">The sequence shown here is derived from an EMBL/GenBank/DDBJ whole genome shotgun (WGS) entry which is preliminary data.</text>
</comment>
<evidence type="ECO:0000256" key="1">
    <source>
        <dbReference type="ARBA" id="ARBA00009998"/>
    </source>
</evidence>
<reference evidence="9" key="1">
    <citation type="journal article" date="2019" name="Int. J. Syst. Evol. Microbiol.">
        <title>The Global Catalogue of Microorganisms (GCM) 10K type strain sequencing project: providing services to taxonomists for standard genome sequencing and annotation.</title>
        <authorList>
            <consortium name="The Broad Institute Genomics Platform"/>
            <consortium name="The Broad Institute Genome Sequencing Center for Infectious Disease"/>
            <person name="Wu L."/>
            <person name="Ma J."/>
        </authorList>
    </citation>
    <scope>NUCLEOTIDE SEQUENCE [LARGE SCALE GENOMIC DNA]</scope>
    <source>
        <strain evidence="9">CCUG 60525</strain>
    </source>
</reference>
<dbReference type="Pfam" id="PF02609">
    <property type="entry name" value="Exonuc_VII_S"/>
    <property type="match status" value="1"/>
</dbReference>
<dbReference type="RefSeq" id="WP_379557500.1">
    <property type="nucleotide sequence ID" value="NZ_JBHTJS010000015.1"/>
</dbReference>
<dbReference type="HAMAP" id="MF_00337">
    <property type="entry name" value="Exonuc_7_S"/>
    <property type="match status" value="1"/>
</dbReference>
<dbReference type="PANTHER" id="PTHR34137">
    <property type="entry name" value="EXODEOXYRIBONUCLEASE 7 SMALL SUBUNIT"/>
    <property type="match status" value="1"/>
</dbReference>
<organism evidence="8 9">
    <name type="scientific">Oceanisphaera ostreae</name>
    <dbReference type="NCBI Taxonomy" id="914151"/>
    <lineage>
        <taxon>Bacteria</taxon>
        <taxon>Pseudomonadati</taxon>
        <taxon>Pseudomonadota</taxon>
        <taxon>Gammaproteobacteria</taxon>
        <taxon>Aeromonadales</taxon>
        <taxon>Aeromonadaceae</taxon>
        <taxon>Oceanisphaera</taxon>
    </lineage>
</organism>
<dbReference type="InterPro" id="IPR003761">
    <property type="entry name" value="Exonuc_VII_S"/>
</dbReference>
<keyword evidence="5 6" id="KW-0269">Exonuclease</keyword>
<evidence type="ECO:0000256" key="3">
    <source>
        <dbReference type="ARBA" id="ARBA00022722"/>
    </source>
</evidence>
<protein>
    <recommendedName>
        <fullName evidence="6">Exodeoxyribonuclease 7 small subunit</fullName>
        <ecNumber evidence="6">3.1.11.6</ecNumber>
    </recommendedName>
    <alternativeName>
        <fullName evidence="6">Exodeoxyribonuclease VII small subunit</fullName>
        <shortName evidence="6">Exonuclease VII small subunit</shortName>
    </alternativeName>
</protein>
<dbReference type="NCBIfam" id="NF002137">
    <property type="entry name" value="PRK00977.1-1"/>
    <property type="match status" value="1"/>
</dbReference>
<sequence length="83" mass="9462">MPVATKKPENMDFESALAELENLVNQLEEGDLSLEQSLKSFERGVQLVRAGQHRLTQAEQQVHILLQQDEEQLTPFASSQEER</sequence>
<dbReference type="NCBIfam" id="NF002140">
    <property type="entry name" value="PRK00977.1-4"/>
    <property type="match status" value="1"/>
</dbReference>
<keyword evidence="4 6" id="KW-0378">Hydrolase</keyword>
<evidence type="ECO:0000256" key="7">
    <source>
        <dbReference type="SAM" id="Coils"/>
    </source>
</evidence>
<keyword evidence="9" id="KW-1185">Reference proteome</keyword>
<dbReference type="PIRSF" id="PIRSF006488">
    <property type="entry name" value="Exonuc_VII_S"/>
    <property type="match status" value="1"/>
</dbReference>
<dbReference type="Proteomes" id="UP001597048">
    <property type="component" value="Unassembled WGS sequence"/>
</dbReference>
<evidence type="ECO:0000313" key="8">
    <source>
        <dbReference type="EMBL" id="MFD1007565.1"/>
    </source>
</evidence>
<keyword evidence="2 6" id="KW-0963">Cytoplasm</keyword>
<dbReference type="Gene3D" id="1.10.287.1040">
    <property type="entry name" value="Exonuclease VII, small subunit"/>
    <property type="match status" value="1"/>
</dbReference>
<evidence type="ECO:0000256" key="6">
    <source>
        <dbReference type="HAMAP-Rule" id="MF_00337"/>
    </source>
</evidence>
<dbReference type="GO" id="GO:0008855">
    <property type="term" value="F:exodeoxyribonuclease VII activity"/>
    <property type="evidence" value="ECO:0007669"/>
    <property type="project" value="UniProtKB-EC"/>
</dbReference>
<name>A0ABW3KEM4_9GAMM</name>
<evidence type="ECO:0000313" key="9">
    <source>
        <dbReference type="Proteomes" id="UP001597048"/>
    </source>
</evidence>
<evidence type="ECO:0000256" key="5">
    <source>
        <dbReference type="ARBA" id="ARBA00022839"/>
    </source>
</evidence>
<dbReference type="EC" id="3.1.11.6" evidence="6"/>
<comment type="subcellular location">
    <subcellularLocation>
        <location evidence="6">Cytoplasm</location>
    </subcellularLocation>
</comment>
<evidence type="ECO:0000256" key="2">
    <source>
        <dbReference type="ARBA" id="ARBA00022490"/>
    </source>
</evidence>
<comment type="catalytic activity">
    <reaction evidence="6">
        <text>Exonucleolytic cleavage in either 5'- to 3'- or 3'- to 5'-direction to yield nucleoside 5'-phosphates.</text>
        <dbReference type="EC" id="3.1.11.6"/>
    </reaction>
</comment>
<dbReference type="PANTHER" id="PTHR34137:SF1">
    <property type="entry name" value="EXODEOXYRIBONUCLEASE 7 SMALL SUBUNIT"/>
    <property type="match status" value="1"/>
</dbReference>
<comment type="similarity">
    <text evidence="1 6">Belongs to the XseB family.</text>
</comment>
<proteinExistence type="inferred from homology"/>
<dbReference type="EMBL" id="JBHTJS010000015">
    <property type="protein sequence ID" value="MFD1007565.1"/>
    <property type="molecule type" value="Genomic_DNA"/>
</dbReference>
<comment type="function">
    <text evidence="6">Bidirectionally degrades single-stranded DNA into large acid-insoluble oligonucleotides, which are then degraded further into small acid-soluble oligonucleotides.</text>
</comment>
<dbReference type="NCBIfam" id="TIGR01280">
    <property type="entry name" value="xseB"/>
    <property type="match status" value="1"/>
</dbReference>
<evidence type="ECO:0000256" key="4">
    <source>
        <dbReference type="ARBA" id="ARBA00022801"/>
    </source>
</evidence>
<dbReference type="SUPFAM" id="SSF116842">
    <property type="entry name" value="XseB-like"/>
    <property type="match status" value="1"/>
</dbReference>
<gene>
    <name evidence="6 8" type="primary">xseB</name>
    <name evidence="8" type="ORF">ACFQ1C_05265</name>
</gene>
<comment type="subunit">
    <text evidence="6">Heterooligomer composed of large and small subunits.</text>
</comment>
<accession>A0ABW3KEM4</accession>
<feature type="coiled-coil region" evidence="7">
    <location>
        <begin position="10"/>
        <end position="37"/>
    </location>
</feature>
<keyword evidence="3 6" id="KW-0540">Nuclease</keyword>
<keyword evidence="7" id="KW-0175">Coiled coil</keyword>
<dbReference type="InterPro" id="IPR037004">
    <property type="entry name" value="Exonuc_VII_ssu_sf"/>
</dbReference>